<proteinExistence type="predicted"/>
<name>A0A0C9RGD4_9HYME</name>
<evidence type="ECO:0000256" key="1">
    <source>
        <dbReference type="SAM" id="MobiDB-lite"/>
    </source>
</evidence>
<dbReference type="EMBL" id="GBYB01012182">
    <property type="protein sequence ID" value="JAG81949.1"/>
    <property type="molecule type" value="Transcribed_RNA"/>
</dbReference>
<feature type="compositionally biased region" description="Polar residues" evidence="1">
    <location>
        <begin position="82"/>
        <end position="93"/>
    </location>
</feature>
<feature type="compositionally biased region" description="Pro residues" evidence="1">
    <location>
        <begin position="35"/>
        <end position="49"/>
    </location>
</feature>
<feature type="non-terminal residue" evidence="2">
    <location>
        <position position="1"/>
    </location>
</feature>
<protein>
    <submittedName>
        <fullName evidence="2">EBNA6_0 protein</fullName>
    </submittedName>
</protein>
<feature type="region of interest" description="Disordered" evidence="1">
    <location>
        <begin position="1"/>
        <end position="129"/>
    </location>
</feature>
<organism evidence="2">
    <name type="scientific">Fopius arisanus</name>
    <dbReference type="NCBI Taxonomy" id="64838"/>
    <lineage>
        <taxon>Eukaryota</taxon>
        <taxon>Metazoa</taxon>
        <taxon>Ecdysozoa</taxon>
        <taxon>Arthropoda</taxon>
        <taxon>Hexapoda</taxon>
        <taxon>Insecta</taxon>
        <taxon>Pterygota</taxon>
        <taxon>Neoptera</taxon>
        <taxon>Endopterygota</taxon>
        <taxon>Hymenoptera</taxon>
        <taxon>Apocrita</taxon>
        <taxon>Ichneumonoidea</taxon>
        <taxon>Braconidae</taxon>
        <taxon>Opiinae</taxon>
        <taxon>Fopius</taxon>
    </lineage>
</organism>
<accession>A0A0C9RGD4</accession>
<evidence type="ECO:0000313" key="2">
    <source>
        <dbReference type="EMBL" id="JAG81949.1"/>
    </source>
</evidence>
<sequence length="129" mass="13416">ERNTVSSCEHIEKSHKPLKKYQKGINWQMARKPFIPHPAGPAHPAPCPAHPDAYPAHPNPGSEIAVPPTTLPDTRDGAATDPVTTAPPSTAPDTLTGPATDPDREAGPIAGPARADGPNTGPPRATPPQ</sequence>
<reference evidence="2" key="1">
    <citation type="submission" date="2015-01" db="EMBL/GenBank/DDBJ databases">
        <title>Transcriptome Assembly of Fopius arisanus.</title>
        <authorList>
            <person name="Geib S."/>
        </authorList>
    </citation>
    <scope>NUCLEOTIDE SEQUENCE</scope>
</reference>
<gene>
    <name evidence="2" type="primary">EBNA6_0</name>
    <name evidence="2" type="ORF">g.6823</name>
</gene>
<feature type="compositionally biased region" description="Basic and acidic residues" evidence="1">
    <location>
        <begin position="1"/>
        <end position="15"/>
    </location>
</feature>
<feature type="compositionally biased region" description="Low complexity" evidence="1">
    <location>
        <begin position="50"/>
        <end position="60"/>
    </location>
</feature>
<feature type="compositionally biased region" description="Pro residues" evidence="1">
    <location>
        <begin position="120"/>
        <end position="129"/>
    </location>
</feature>
<dbReference type="AlphaFoldDB" id="A0A0C9RGD4"/>